<keyword evidence="8 11" id="KW-1133">Transmembrane helix</keyword>
<keyword evidence="5 11" id="KW-0812">Transmembrane</keyword>
<keyword evidence="6" id="KW-0479">Metal-binding</keyword>
<keyword evidence="10 11" id="KW-0472">Membrane</keyword>
<dbReference type="PANTHER" id="PTHR10106">
    <property type="entry name" value="CYTOCHROME B561-RELATED"/>
    <property type="match status" value="1"/>
</dbReference>
<keyword evidence="9" id="KW-0408">Iron</keyword>
<accession>A0A0R3XB35</accession>
<dbReference type="GO" id="GO:0016020">
    <property type="term" value="C:membrane"/>
    <property type="evidence" value="ECO:0007669"/>
    <property type="project" value="UniProtKB-SubCell"/>
</dbReference>
<dbReference type="PANTHER" id="PTHR10106:SF0">
    <property type="entry name" value="LD36721P"/>
    <property type="match status" value="1"/>
</dbReference>
<feature type="transmembrane region" description="Helical" evidence="11">
    <location>
        <begin position="94"/>
        <end position="115"/>
    </location>
</feature>
<evidence type="ECO:0000256" key="5">
    <source>
        <dbReference type="ARBA" id="ARBA00022692"/>
    </source>
</evidence>
<protein>
    <submittedName>
        <fullName evidence="15">Cytochrome b561 domain-containing protein</fullName>
    </submittedName>
</protein>
<reference evidence="15" key="1">
    <citation type="submission" date="2017-02" db="UniProtKB">
        <authorList>
            <consortium name="WormBaseParasite"/>
        </authorList>
    </citation>
    <scope>IDENTIFICATION</scope>
</reference>
<dbReference type="GO" id="GO:0016491">
    <property type="term" value="F:oxidoreductase activity"/>
    <property type="evidence" value="ECO:0007669"/>
    <property type="project" value="InterPro"/>
</dbReference>
<keyword evidence="4" id="KW-0349">Heme</keyword>
<feature type="domain" description="Cytochrome b561" evidence="12">
    <location>
        <begin position="30"/>
        <end position="152"/>
    </location>
</feature>
<dbReference type="InterPro" id="IPR043205">
    <property type="entry name" value="CYB561/CYBRD1-like"/>
</dbReference>
<proteinExistence type="predicted"/>
<evidence type="ECO:0000256" key="2">
    <source>
        <dbReference type="ARBA" id="ARBA00004141"/>
    </source>
</evidence>
<evidence type="ECO:0000256" key="11">
    <source>
        <dbReference type="SAM" id="Phobius"/>
    </source>
</evidence>
<evidence type="ECO:0000313" key="15">
    <source>
        <dbReference type="WBParaSite" id="TTAC_0001076201-mRNA-1"/>
    </source>
</evidence>
<evidence type="ECO:0000256" key="9">
    <source>
        <dbReference type="ARBA" id="ARBA00023004"/>
    </source>
</evidence>
<organism evidence="15">
    <name type="scientific">Hydatigena taeniaeformis</name>
    <name type="common">Feline tapeworm</name>
    <name type="synonym">Taenia taeniaeformis</name>
    <dbReference type="NCBI Taxonomy" id="6205"/>
    <lineage>
        <taxon>Eukaryota</taxon>
        <taxon>Metazoa</taxon>
        <taxon>Spiralia</taxon>
        <taxon>Lophotrochozoa</taxon>
        <taxon>Platyhelminthes</taxon>
        <taxon>Cestoda</taxon>
        <taxon>Eucestoda</taxon>
        <taxon>Cyclophyllidea</taxon>
        <taxon>Taeniidae</taxon>
        <taxon>Hydatigera</taxon>
    </lineage>
</organism>
<dbReference type="InterPro" id="IPR006593">
    <property type="entry name" value="Cyt_b561/ferric_Rdtase_TM"/>
</dbReference>
<reference evidence="13 14" key="2">
    <citation type="submission" date="2018-11" db="EMBL/GenBank/DDBJ databases">
        <authorList>
            <consortium name="Pathogen Informatics"/>
        </authorList>
    </citation>
    <scope>NUCLEOTIDE SEQUENCE [LARGE SCALE GENOMIC DNA]</scope>
</reference>
<dbReference type="WBParaSite" id="TTAC_0001076201-mRNA-1">
    <property type="protein sequence ID" value="TTAC_0001076201-mRNA-1"/>
    <property type="gene ID" value="TTAC_0001076201"/>
</dbReference>
<dbReference type="AlphaFoldDB" id="A0A0R3XB35"/>
<evidence type="ECO:0000256" key="4">
    <source>
        <dbReference type="ARBA" id="ARBA00022617"/>
    </source>
</evidence>
<evidence type="ECO:0000256" key="3">
    <source>
        <dbReference type="ARBA" id="ARBA00022448"/>
    </source>
</evidence>
<comment type="subcellular location">
    <subcellularLocation>
        <location evidence="2">Membrane</location>
        <topology evidence="2">Multi-pass membrane protein</topology>
    </subcellularLocation>
</comment>
<sequence>MPILRRYCNCPLDRNRMSSNYQTQKKGALIVSDLRVDDFGYLCIHLTPITASNAYSLPHHFQLVTSEKRIIFLPFSAMLIYRVFHKCPKLPLKAVHGVLMILGLLFSVVGLKAAFDSHNLRGIPDMYSIHSWIGLVTVILFAVQVRYEALHG</sequence>
<evidence type="ECO:0000256" key="8">
    <source>
        <dbReference type="ARBA" id="ARBA00022989"/>
    </source>
</evidence>
<dbReference type="OrthoDB" id="907479at2759"/>
<keyword evidence="14" id="KW-1185">Reference proteome</keyword>
<evidence type="ECO:0000313" key="14">
    <source>
        <dbReference type="Proteomes" id="UP000274429"/>
    </source>
</evidence>
<dbReference type="EMBL" id="UYWX01022178">
    <property type="protein sequence ID" value="VDM35725.1"/>
    <property type="molecule type" value="Genomic_DNA"/>
</dbReference>
<keyword evidence="7" id="KW-0249">Electron transport</keyword>
<keyword evidence="3" id="KW-0813">Transport</keyword>
<dbReference type="Pfam" id="PF03188">
    <property type="entry name" value="Cytochrom_B561"/>
    <property type="match status" value="1"/>
</dbReference>
<evidence type="ECO:0000256" key="10">
    <source>
        <dbReference type="ARBA" id="ARBA00023136"/>
    </source>
</evidence>
<evidence type="ECO:0000259" key="12">
    <source>
        <dbReference type="PROSITE" id="PS50939"/>
    </source>
</evidence>
<dbReference type="SMART" id="SM00665">
    <property type="entry name" value="B561"/>
    <property type="match status" value="1"/>
</dbReference>
<gene>
    <name evidence="13" type="ORF">TTAC_LOCUS10745</name>
</gene>
<dbReference type="PROSITE" id="PS50939">
    <property type="entry name" value="CYTOCHROME_B561"/>
    <property type="match status" value="1"/>
</dbReference>
<comment type="cofactor">
    <cofactor evidence="1">
        <name>heme b</name>
        <dbReference type="ChEBI" id="CHEBI:60344"/>
    </cofactor>
</comment>
<evidence type="ECO:0000256" key="1">
    <source>
        <dbReference type="ARBA" id="ARBA00001970"/>
    </source>
</evidence>
<dbReference type="STRING" id="6205.A0A0R3XB35"/>
<dbReference type="Gene3D" id="1.20.120.1770">
    <property type="match status" value="1"/>
</dbReference>
<feature type="transmembrane region" description="Helical" evidence="11">
    <location>
        <begin position="127"/>
        <end position="147"/>
    </location>
</feature>
<dbReference type="GO" id="GO:0046872">
    <property type="term" value="F:metal ion binding"/>
    <property type="evidence" value="ECO:0007669"/>
    <property type="project" value="UniProtKB-KW"/>
</dbReference>
<name>A0A0R3XB35_HYDTA</name>
<evidence type="ECO:0000313" key="13">
    <source>
        <dbReference type="EMBL" id="VDM35725.1"/>
    </source>
</evidence>
<evidence type="ECO:0000256" key="6">
    <source>
        <dbReference type="ARBA" id="ARBA00022723"/>
    </source>
</evidence>
<dbReference type="Proteomes" id="UP000274429">
    <property type="component" value="Unassembled WGS sequence"/>
</dbReference>
<evidence type="ECO:0000256" key="7">
    <source>
        <dbReference type="ARBA" id="ARBA00022982"/>
    </source>
</evidence>